<dbReference type="KEGG" id="eff:skT53_03850"/>
<comment type="catalytic activity">
    <reaction evidence="1 9">
        <text>1-(2-carboxyphenylamino)-1-deoxy-D-ribulose 5-phosphate + H(+) = (1S,2R)-1-C-(indol-3-yl)glycerol 3-phosphate + CO2 + H2O</text>
        <dbReference type="Rhea" id="RHEA:23476"/>
        <dbReference type="ChEBI" id="CHEBI:15377"/>
        <dbReference type="ChEBI" id="CHEBI:15378"/>
        <dbReference type="ChEBI" id="CHEBI:16526"/>
        <dbReference type="ChEBI" id="CHEBI:58613"/>
        <dbReference type="ChEBI" id="CHEBI:58866"/>
        <dbReference type="EC" id="4.1.1.48"/>
    </reaction>
</comment>
<gene>
    <name evidence="9 11" type="primary">trpC</name>
    <name evidence="11" type="ORF">skT53_03850</name>
</gene>
<evidence type="ECO:0000256" key="4">
    <source>
        <dbReference type="ARBA" id="ARBA00022605"/>
    </source>
</evidence>
<feature type="domain" description="Indole-3-glycerol phosphate synthase" evidence="10">
    <location>
        <begin position="3"/>
        <end position="256"/>
    </location>
</feature>
<dbReference type="FunFam" id="3.20.20.70:FF:000024">
    <property type="entry name" value="Indole-3-glycerol phosphate synthase"/>
    <property type="match status" value="1"/>
</dbReference>
<evidence type="ECO:0000256" key="5">
    <source>
        <dbReference type="ARBA" id="ARBA00022793"/>
    </source>
</evidence>
<keyword evidence="6 9" id="KW-0822">Tryptophan biosynthesis</keyword>
<evidence type="ECO:0000313" key="11">
    <source>
        <dbReference type="EMBL" id="BCJ85400.1"/>
    </source>
</evidence>
<dbReference type="HAMAP" id="MF_00134_B">
    <property type="entry name" value="IGPS_B"/>
    <property type="match status" value="1"/>
</dbReference>
<organism evidence="11 12">
    <name type="scientific">Effusibacillus dendaii</name>
    <dbReference type="NCBI Taxonomy" id="2743772"/>
    <lineage>
        <taxon>Bacteria</taxon>
        <taxon>Bacillati</taxon>
        <taxon>Bacillota</taxon>
        <taxon>Bacilli</taxon>
        <taxon>Bacillales</taxon>
        <taxon>Alicyclobacillaceae</taxon>
        <taxon>Effusibacillus</taxon>
    </lineage>
</organism>
<dbReference type="NCBIfam" id="NF001377">
    <property type="entry name" value="PRK00278.2-4"/>
    <property type="match status" value="1"/>
</dbReference>
<dbReference type="Gene3D" id="3.20.20.70">
    <property type="entry name" value="Aldolase class I"/>
    <property type="match status" value="1"/>
</dbReference>
<dbReference type="Proteomes" id="UP000593802">
    <property type="component" value="Chromosome"/>
</dbReference>
<dbReference type="InterPro" id="IPR045186">
    <property type="entry name" value="Indole-3-glycerol_P_synth"/>
</dbReference>
<dbReference type="PROSITE" id="PS00614">
    <property type="entry name" value="IGPS"/>
    <property type="match status" value="1"/>
</dbReference>
<dbReference type="PANTHER" id="PTHR22854:SF2">
    <property type="entry name" value="INDOLE-3-GLYCEROL-PHOSPHATE SYNTHASE"/>
    <property type="match status" value="1"/>
</dbReference>
<dbReference type="InterPro" id="IPR013798">
    <property type="entry name" value="Indole-3-glycerol_P_synth_dom"/>
</dbReference>
<dbReference type="EC" id="4.1.1.48" evidence="9"/>
<dbReference type="SUPFAM" id="SSF51366">
    <property type="entry name" value="Ribulose-phoshate binding barrel"/>
    <property type="match status" value="1"/>
</dbReference>
<proteinExistence type="inferred from homology"/>
<dbReference type="AlphaFoldDB" id="A0A7I8DA48"/>
<evidence type="ECO:0000259" key="10">
    <source>
        <dbReference type="Pfam" id="PF00218"/>
    </source>
</evidence>
<comment type="pathway">
    <text evidence="2 9">Amino-acid biosynthesis; L-tryptophan biosynthesis; L-tryptophan from chorismate: step 4/5.</text>
</comment>
<dbReference type="UniPathway" id="UPA00035">
    <property type="reaction ID" value="UER00043"/>
</dbReference>
<dbReference type="GO" id="GO:0004640">
    <property type="term" value="F:phosphoribosylanthranilate isomerase activity"/>
    <property type="evidence" value="ECO:0007669"/>
    <property type="project" value="TreeGrafter"/>
</dbReference>
<accession>A0A7I8DA48</accession>
<dbReference type="GO" id="GO:0000162">
    <property type="term" value="P:L-tryptophan biosynthetic process"/>
    <property type="evidence" value="ECO:0007669"/>
    <property type="project" value="UniProtKB-UniRule"/>
</dbReference>
<dbReference type="Pfam" id="PF00218">
    <property type="entry name" value="IGPS"/>
    <property type="match status" value="1"/>
</dbReference>
<keyword evidence="12" id="KW-1185">Reference proteome</keyword>
<evidence type="ECO:0000256" key="8">
    <source>
        <dbReference type="ARBA" id="ARBA00023239"/>
    </source>
</evidence>
<dbReference type="EMBL" id="AP023366">
    <property type="protein sequence ID" value="BCJ85400.1"/>
    <property type="molecule type" value="Genomic_DNA"/>
</dbReference>
<dbReference type="InterPro" id="IPR011060">
    <property type="entry name" value="RibuloseP-bd_barrel"/>
</dbReference>
<evidence type="ECO:0000256" key="6">
    <source>
        <dbReference type="ARBA" id="ARBA00022822"/>
    </source>
</evidence>
<dbReference type="PANTHER" id="PTHR22854">
    <property type="entry name" value="TRYPTOPHAN BIOSYNTHESIS PROTEIN"/>
    <property type="match status" value="1"/>
</dbReference>
<evidence type="ECO:0000256" key="3">
    <source>
        <dbReference type="ARBA" id="ARBA00008737"/>
    </source>
</evidence>
<protein>
    <recommendedName>
        <fullName evidence="9">Indole-3-glycerol phosphate synthase</fullName>
        <shortName evidence="9">IGPS</shortName>
        <ecNumber evidence="9">4.1.1.48</ecNumber>
    </recommendedName>
</protein>
<dbReference type="GO" id="GO:0004425">
    <property type="term" value="F:indole-3-glycerol-phosphate synthase activity"/>
    <property type="evidence" value="ECO:0007669"/>
    <property type="project" value="UniProtKB-UniRule"/>
</dbReference>
<dbReference type="RefSeq" id="WP_200759530.1">
    <property type="nucleotide sequence ID" value="NZ_AP023366.1"/>
</dbReference>
<evidence type="ECO:0000256" key="1">
    <source>
        <dbReference type="ARBA" id="ARBA00001633"/>
    </source>
</evidence>
<comment type="similarity">
    <text evidence="3 9">Belongs to the TrpC family.</text>
</comment>
<dbReference type="InterPro" id="IPR001468">
    <property type="entry name" value="Indole-3-GlycerolPSynthase_CS"/>
</dbReference>
<dbReference type="NCBIfam" id="NF001373">
    <property type="entry name" value="PRK00278.1-6"/>
    <property type="match status" value="1"/>
</dbReference>
<dbReference type="CDD" id="cd00331">
    <property type="entry name" value="IGPS"/>
    <property type="match status" value="1"/>
</dbReference>
<keyword evidence="7 9" id="KW-0057">Aromatic amino acid biosynthesis</keyword>
<keyword evidence="4 9" id="KW-0028">Amino-acid biosynthesis</keyword>
<dbReference type="InterPro" id="IPR013785">
    <property type="entry name" value="Aldolase_TIM"/>
</dbReference>
<reference evidence="11 12" key="1">
    <citation type="submission" date="2020-08" db="EMBL/GenBank/DDBJ databases">
        <title>Complete Genome Sequence of Effusibacillus dendaii Strain skT53, Isolated from Farmland soil.</title>
        <authorList>
            <person name="Konishi T."/>
            <person name="Kawasaki H."/>
        </authorList>
    </citation>
    <scope>NUCLEOTIDE SEQUENCE [LARGE SCALE GENOMIC DNA]</scope>
    <source>
        <strain evidence="12">skT53</strain>
    </source>
</reference>
<evidence type="ECO:0000256" key="7">
    <source>
        <dbReference type="ARBA" id="ARBA00023141"/>
    </source>
</evidence>
<evidence type="ECO:0000256" key="9">
    <source>
        <dbReference type="HAMAP-Rule" id="MF_00134"/>
    </source>
</evidence>
<evidence type="ECO:0000256" key="2">
    <source>
        <dbReference type="ARBA" id="ARBA00004696"/>
    </source>
</evidence>
<name>A0A7I8DA48_9BACL</name>
<keyword evidence="5 9" id="KW-0210">Decarboxylase</keyword>
<evidence type="ECO:0000313" key="12">
    <source>
        <dbReference type="Proteomes" id="UP000593802"/>
    </source>
</evidence>
<keyword evidence="8 9" id="KW-0456">Lyase</keyword>
<dbReference type="HAMAP" id="MF_00134_A">
    <property type="entry name" value="IGPS_A"/>
    <property type="match status" value="1"/>
</dbReference>
<sequence length="263" mass="28657">MILDRIVDVKRQEVARLRESLNVSEALNQIAGLPPTRGFINALRSAQTEVALIAEVKKASPSKGVIRPDFDPVAIAKQYEAAGASAISVLTDEQFFQGSGSYLGEIRKEVGLPLLRKDFIIDELQIYEARMLGADAILLITAILSVDEIRRFQSLAADLGLDALVEVHDRQELASALAAEARLIGVNNRDLRTFDVDLNTTVEVAKQLPEGSFLVSESGIFTYHDIQFVRQAGASAVLIGESLMRADSIPSAIDQLLGRKTEV</sequence>